<gene>
    <name evidence="3" type="ORF">B0T16DRAFT_410164</name>
</gene>
<dbReference type="SMART" id="SM00450">
    <property type="entry name" value="RHOD"/>
    <property type="match status" value="1"/>
</dbReference>
<dbReference type="AlphaFoldDB" id="A0AA40CSD8"/>
<reference evidence="3" key="1">
    <citation type="submission" date="2023-06" db="EMBL/GenBank/DDBJ databases">
        <title>Genome-scale phylogeny and comparative genomics of the fungal order Sordariales.</title>
        <authorList>
            <consortium name="Lawrence Berkeley National Laboratory"/>
            <person name="Hensen N."/>
            <person name="Bonometti L."/>
            <person name="Westerberg I."/>
            <person name="Brannstrom I.O."/>
            <person name="Guillou S."/>
            <person name="Cros-Aarteil S."/>
            <person name="Calhoun S."/>
            <person name="Haridas S."/>
            <person name="Kuo A."/>
            <person name="Mondo S."/>
            <person name="Pangilinan J."/>
            <person name="Riley R."/>
            <person name="Labutti K."/>
            <person name="Andreopoulos B."/>
            <person name="Lipzen A."/>
            <person name="Chen C."/>
            <person name="Yanf M."/>
            <person name="Daum C."/>
            <person name="Ng V."/>
            <person name="Clum A."/>
            <person name="Steindorff A."/>
            <person name="Ohm R."/>
            <person name="Martin F."/>
            <person name="Silar P."/>
            <person name="Natvig D."/>
            <person name="Lalanne C."/>
            <person name="Gautier V."/>
            <person name="Ament-Velasquez S.L."/>
            <person name="Kruys A."/>
            <person name="Hutchinson M.I."/>
            <person name="Powell A.J."/>
            <person name="Barry K."/>
            <person name="Miller A.N."/>
            <person name="Grigoriev I.V."/>
            <person name="Debuchy R."/>
            <person name="Gladieux P."/>
            <person name="Thoren M.H."/>
            <person name="Johannesson H."/>
        </authorList>
    </citation>
    <scope>NUCLEOTIDE SEQUENCE</scope>
    <source>
        <strain evidence="3">SMH2532-1</strain>
    </source>
</reference>
<feature type="compositionally biased region" description="Pro residues" evidence="1">
    <location>
        <begin position="1"/>
        <end position="19"/>
    </location>
</feature>
<evidence type="ECO:0000313" key="4">
    <source>
        <dbReference type="Proteomes" id="UP001174936"/>
    </source>
</evidence>
<proteinExistence type="predicted"/>
<evidence type="ECO:0000313" key="3">
    <source>
        <dbReference type="EMBL" id="KAK0649475.1"/>
    </source>
</evidence>
<dbReference type="InterPro" id="IPR001763">
    <property type="entry name" value="Rhodanese-like_dom"/>
</dbReference>
<dbReference type="Gene3D" id="3.40.250.10">
    <property type="entry name" value="Rhodanese-like domain"/>
    <property type="match status" value="1"/>
</dbReference>
<feature type="region of interest" description="Disordered" evidence="1">
    <location>
        <begin position="1"/>
        <end position="26"/>
    </location>
</feature>
<dbReference type="PANTHER" id="PTHR10828">
    <property type="entry name" value="M-PHASE INDUCER PHOSPHATASE DUAL SPECIFICITY PHOSPHATASE CDC25"/>
    <property type="match status" value="1"/>
</dbReference>
<feature type="domain" description="Rhodanese" evidence="2">
    <location>
        <begin position="79"/>
        <end position="179"/>
    </location>
</feature>
<evidence type="ECO:0000256" key="1">
    <source>
        <dbReference type="SAM" id="MobiDB-lite"/>
    </source>
</evidence>
<dbReference type="EMBL" id="JAULSV010000003">
    <property type="protein sequence ID" value="KAK0649475.1"/>
    <property type="molecule type" value="Genomic_DNA"/>
</dbReference>
<dbReference type="GO" id="GO:0005634">
    <property type="term" value="C:nucleus"/>
    <property type="evidence" value="ECO:0007669"/>
    <property type="project" value="TreeGrafter"/>
</dbReference>
<comment type="caution">
    <text evidence="3">The sequence shown here is derived from an EMBL/GenBank/DDBJ whole genome shotgun (WGS) entry which is preliminary data.</text>
</comment>
<sequence length="192" mass="20896">MSPLTPSPPPLHRYSPPSPNTITNNTRYHKHPLRKLPLIMSTTTQPPPWHAAYPAPKTTPASMTRAEVLALMDSAAASAGKNYILVDLRRNDHEGGTIRGSVNLPAQSLYPALPTVYTMFKAAGIKKVLWYCGSSSGRGTRAAGWFADYLAERGDLEMRSLVLDGGIKGWVKGGSEFVARMDEYDAAVWAAL</sequence>
<keyword evidence="4" id="KW-1185">Reference proteome</keyword>
<accession>A0AA40CSD8</accession>
<dbReference type="SUPFAM" id="SSF52821">
    <property type="entry name" value="Rhodanese/Cell cycle control phosphatase"/>
    <property type="match status" value="1"/>
</dbReference>
<dbReference type="GO" id="GO:0004725">
    <property type="term" value="F:protein tyrosine phosphatase activity"/>
    <property type="evidence" value="ECO:0007669"/>
    <property type="project" value="TreeGrafter"/>
</dbReference>
<protein>
    <submittedName>
        <fullName evidence="3">Rhodanese-like domain-containing protein</fullName>
    </submittedName>
</protein>
<dbReference type="CDD" id="cd01443">
    <property type="entry name" value="Cdc25_Acr2p"/>
    <property type="match status" value="1"/>
</dbReference>
<dbReference type="Proteomes" id="UP001174936">
    <property type="component" value="Unassembled WGS sequence"/>
</dbReference>
<dbReference type="Pfam" id="PF00581">
    <property type="entry name" value="Rhodanese"/>
    <property type="match status" value="1"/>
</dbReference>
<dbReference type="PANTHER" id="PTHR10828:SF50">
    <property type="entry name" value="REDUCTASE (ARC2), PUTATIVE (AFU_ORTHOLOGUE AFUA_6G13400)-RELATED"/>
    <property type="match status" value="1"/>
</dbReference>
<name>A0AA40CSD8_9PEZI</name>
<organism evidence="3 4">
    <name type="scientific">Cercophora newfieldiana</name>
    <dbReference type="NCBI Taxonomy" id="92897"/>
    <lineage>
        <taxon>Eukaryota</taxon>
        <taxon>Fungi</taxon>
        <taxon>Dikarya</taxon>
        <taxon>Ascomycota</taxon>
        <taxon>Pezizomycotina</taxon>
        <taxon>Sordariomycetes</taxon>
        <taxon>Sordariomycetidae</taxon>
        <taxon>Sordariales</taxon>
        <taxon>Lasiosphaeriaceae</taxon>
        <taxon>Cercophora</taxon>
    </lineage>
</organism>
<dbReference type="PROSITE" id="PS50206">
    <property type="entry name" value="RHODANESE_3"/>
    <property type="match status" value="1"/>
</dbReference>
<evidence type="ECO:0000259" key="2">
    <source>
        <dbReference type="PROSITE" id="PS50206"/>
    </source>
</evidence>
<dbReference type="InterPro" id="IPR036873">
    <property type="entry name" value="Rhodanese-like_dom_sf"/>
</dbReference>
<dbReference type="GO" id="GO:0005737">
    <property type="term" value="C:cytoplasm"/>
    <property type="evidence" value="ECO:0007669"/>
    <property type="project" value="TreeGrafter"/>
</dbReference>